<evidence type="ECO:0000259" key="4">
    <source>
        <dbReference type="Pfam" id="PF00004"/>
    </source>
</evidence>
<dbReference type="InterPro" id="IPR003960">
    <property type="entry name" value="ATPase_AAA_CS"/>
</dbReference>
<dbReference type="InterPro" id="IPR003959">
    <property type="entry name" value="ATPase_AAA_core"/>
</dbReference>
<dbReference type="Proteomes" id="UP000054563">
    <property type="component" value="Unassembled WGS sequence"/>
</dbReference>
<feature type="domain" description="ATPase AAA-type core" evidence="4">
    <location>
        <begin position="152"/>
        <end position="283"/>
    </location>
</feature>
<evidence type="ECO:0000256" key="3">
    <source>
        <dbReference type="RuleBase" id="RU003651"/>
    </source>
</evidence>
<dbReference type="GO" id="GO:0051598">
    <property type="term" value="P:meiotic recombination checkpoint signaling"/>
    <property type="evidence" value="ECO:0007669"/>
    <property type="project" value="TreeGrafter"/>
</dbReference>
<dbReference type="AlphaFoldDB" id="A0A0J8S1S3"/>
<dbReference type="GO" id="GO:0005694">
    <property type="term" value="C:chromosome"/>
    <property type="evidence" value="ECO:0007669"/>
    <property type="project" value="TreeGrafter"/>
</dbReference>
<dbReference type="Pfam" id="PF23242">
    <property type="entry name" value="AAA_lid_TRIP13_C"/>
    <property type="match status" value="1"/>
</dbReference>
<dbReference type="eggNOG" id="KOG0744">
    <property type="taxonomic scope" value="Eukaryota"/>
</dbReference>
<dbReference type="GO" id="GO:0016887">
    <property type="term" value="F:ATP hydrolysis activity"/>
    <property type="evidence" value="ECO:0007669"/>
    <property type="project" value="InterPro"/>
</dbReference>
<dbReference type="PANTHER" id="PTHR45991">
    <property type="entry name" value="PACHYTENE CHECKPOINT PROTEIN 2"/>
    <property type="match status" value="1"/>
</dbReference>
<dbReference type="VEuPathDB" id="FungiDB:CIHG_08783"/>
<keyword evidence="2 3" id="KW-0067">ATP-binding</keyword>
<dbReference type="STRING" id="396776.A0A0J8S1S3"/>
<evidence type="ECO:0000259" key="5">
    <source>
        <dbReference type="Pfam" id="PF23242"/>
    </source>
</evidence>
<dbReference type="PANTHER" id="PTHR45991:SF1">
    <property type="entry name" value="PACHYTENE CHECKPOINT PROTEIN 2 HOMOLOG"/>
    <property type="match status" value="1"/>
</dbReference>
<dbReference type="GO" id="GO:0005634">
    <property type="term" value="C:nucleus"/>
    <property type="evidence" value="ECO:0007669"/>
    <property type="project" value="TreeGrafter"/>
</dbReference>
<sequence>MEACLPSEQSRNSVLHVEVRVKAAADHVIVRTDIVSSLVLDVLRPGNHLIRAYAEYLEAVRVVECTGLIKEGGAYHLSEVNLDVQAYQLQPSCLESSSQTQGATDPASDEEALQARIISLPNEELDGLWESSDEYVSRIIPRGYHELIAYRALAQKLAIRLGKQFPQSKLVEINAISLSSKYFSESGKLVAKMFENVETLLKEEPEILMCVFIDEVETITANREQSLKGNDPPDAMRAVNSLLTALDRLRQHPNVLVLCTSNLINALDSAFLDRVDIKQFVPLPSVRGVYEIFRSCLENLSQCGLIEGATFEVVQRDTGSPGPGLEYMTRPAEALGIPRYEMALWYRLFSRSIPKRLENIAEASVGLSGRTLRRIPALSLVLYTTGACCSVDEAVDALEQGVEEELRIRQAAQEGQQTAERRGMYGVV</sequence>
<dbReference type="OrthoDB" id="5925at2759"/>
<feature type="domain" description="Pachytene checkpoint protein 2 C-terminal" evidence="5">
    <location>
        <begin position="285"/>
        <end position="405"/>
    </location>
</feature>
<dbReference type="Pfam" id="PF00004">
    <property type="entry name" value="AAA"/>
    <property type="match status" value="1"/>
</dbReference>
<proteinExistence type="inferred from homology"/>
<dbReference type="InterPro" id="IPR058249">
    <property type="entry name" value="Pch2_C"/>
</dbReference>
<dbReference type="InterPro" id="IPR027417">
    <property type="entry name" value="P-loop_NTPase"/>
</dbReference>
<dbReference type="GO" id="GO:0005524">
    <property type="term" value="F:ATP binding"/>
    <property type="evidence" value="ECO:0007669"/>
    <property type="project" value="UniProtKB-KW"/>
</dbReference>
<keyword evidence="1 3" id="KW-0547">Nucleotide-binding</keyword>
<name>A0A0J8S1S3_COCIT</name>
<organism evidence="6 7">
    <name type="scientific">Coccidioides immitis H538.4</name>
    <dbReference type="NCBI Taxonomy" id="396776"/>
    <lineage>
        <taxon>Eukaryota</taxon>
        <taxon>Fungi</taxon>
        <taxon>Dikarya</taxon>
        <taxon>Ascomycota</taxon>
        <taxon>Pezizomycotina</taxon>
        <taxon>Eurotiomycetes</taxon>
        <taxon>Eurotiomycetidae</taxon>
        <taxon>Onygenales</taxon>
        <taxon>Onygenaceae</taxon>
        <taxon>Coccidioides</taxon>
    </lineage>
</organism>
<reference evidence="7" key="1">
    <citation type="journal article" date="2010" name="Genome Res.">
        <title>Population genomic sequencing of Coccidioides fungi reveals recent hybridization and transposon control.</title>
        <authorList>
            <person name="Neafsey D.E."/>
            <person name="Barker B.M."/>
            <person name="Sharpton T.J."/>
            <person name="Stajich J.E."/>
            <person name="Park D.J."/>
            <person name="Whiston E."/>
            <person name="Hung C.-Y."/>
            <person name="McMahan C."/>
            <person name="White J."/>
            <person name="Sykes S."/>
            <person name="Heiman D."/>
            <person name="Young S."/>
            <person name="Zeng Q."/>
            <person name="Abouelleil A."/>
            <person name="Aftuck L."/>
            <person name="Bessette D."/>
            <person name="Brown A."/>
            <person name="FitzGerald M."/>
            <person name="Lui A."/>
            <person name="Macdonald J.P."/>
            <person name="Priest M."/>
            <person name="Orbach M.J."/>
            <person name="Galgiani J.N."/>
            <person name="Kirkland T.N."/>
            <person name="Cole G.T."/>
            <person name="Birren B.W."/>
            <person name="Henn M.R."/>
            <person name="Taylor J.W."/>
            <person name="Rounsley S.D."/>
        </authorList>
    </citation>
    <scope>NUCLEOTIDE SEQUENCE [LARGE SCALE GENOMIC DNA]</scope>
    <source>
        <strain evidence="7">H538.4</strain>
    </source>
</reference>
<evidence type="ECO:0000313" key="6">
    <source>
        <dbReference type="EMBL" id="KMU91112.1"/>
    </source>
</evidence>
<protein>
    <submittedName>
        <fullName evidence="6">Thyroid receptor-interacting protein 13</fullName>
    </submittedName>
</protein>
<dbReference type="Pfam" id="PF23563">
    <property type="entry name" value="TRIP13_N"/>
    <property type="match status" value="1"/>
</dbReference>
<gene>
    <name evidence="6" type="ORF">CIHG_08783</name>
</gene>
<evidence type="ECO:0000256" key="2">
    <source>
        <dbReference type="ARBA" id="ARBA00022840"/>
    </source>
</evidence>
<dbReference type="EMBL" id="DS017030">
    <property type="protein sequence ID" value="KMU91112.1"/>
    <property type="molecule type" value="Genomic_DNA"/>
</dbReference>
<dbReference type="GO" id="GO:0007131">
    <property type="term" value="P:reciprocal meiotic recombination"/>
    <property type="evidence" value="ECO:0007669"/>
    <property type="project" value="TreeGrafter"/>
</dbReference>
<comment type="similarity">
    <text evidence="3">Belongs to the AAA ATPase family.</text>
</comment>
<evidence type="ECO:0000256" key="1">
    <source>
        <dbReference type="ARBA" id="ARBA00022741"/>
    </source>
</evidence>
<dbReference type="Gene3D" id="3.40.50.300">
    <property type="entry name" value="P-loop containing nucleotide triphosphate hydrolases"/>
    <property type="match status" value="1"/>
</dbReference>
<dbReference type="SUPFAM" id="SSF52540">
    <property type="entry name" value="P-loop containing nucleoside triphosphate hydrolases"/>
    <property type="match status" value="1"/>
</dbReference>
<accession>A0A0J8S1S3</accession>
<dbReference type="InterPro" id="IPR044539">
    <property type="entry name" value="Pch2-like"/>
</dbReference>
<evidence type="ECO:0000313" key="7">
    <source>
        <dbReference type="Proteomes" id="UP000054563"/>
    </source>
</evidence>
<keyword evidence="6" id="KW-0675">Receptor</keyword>
<dbReference type="PROSITE" id="PS00674">
    <property type="entry name" value="AAA"/>
    <property type="match status" value="1"/>
</dbReference>